<protein>
    <submittedName>
        <fullName evidence="1">Uncharacterized protein</fullName>
    </submittedName>
</protein>
<reference evidence="1 2" key="1">
    <citation type="submission" date="2014-03" db="EMBL/GenBank/DDBJ databases">
        <title>Draft genome of the hookworm Oesophagostomum dentatum.</title>
        <authorList>
            <person name="Mitreva M."/>
        </authorList>
    </citation>
    <scope>NUCLEOTIDE SEQUENCE [LARGE SCALE GENOMIC DNA]</scope>
    <source>
        <strain evidence="1 2">OD-Hann</strain>
    </source>
</reference>
<dbReference type="EMBL" id="KN549349">
    <property type="protein sequence ID" value="KHJ98167.1"/>
    <property type="molecule type" value="Genomic_DNA"/>
</dbReference>
<evidence type="ECO:0000313" key="2">
    <source>
        <dbReference type="Proteomes" id="UP000053660"/>
    </source>
</evidence>
<proteinExistence type="predicted"/>
<organism evidence="1 2">
    <name type="scientific">Oesophagostomum dentatum</name>
    <name type="common">Nodular worm</name>
    <dbReference type="NCBI Taxonomy" id="61180"/>
    <lineage>
        <taxon>Eukaryota</taxon>
        <taxon>Metazoa</taxon>
        <taxon>Ecdysozoa</taxon>
        <taxon>Nematoda</taxon>
        <taxon>Chromadorea</taxon>
        <taxon>Rhabditida</taxon>
        <taxon>Rhabditina</taxon>
        <taxon>Rhabditomorpha</taxon>
        <taxon>Strongyloidea</taxon>
        <taxon>Strongylidae</taxon>
        <taxon>Oesophagostomum</taxon>
    </lineage>
</organism>
<gene>
    <name evidence="1" type="ORF">OESDEN_01856</name>
</gene>
<evidence type="ECO:0000313" key="1">
    <source>
        <dbReference type="EMBL" id="KHJ98167.1"/>
    </source>
</evidence>
<sequence>MRRRRLLSREEHATAGRGPIGRVSVRSLAEDADTEYAADSARKAAVGIKRREPATSPFAHPALISLSTMGSSTFFGGAVVWACSGANFTVVQL</sequence>
<name>A0A0B1TQU8_OESDE</name>
<keyword evidence="2" id="KW-1185">Reference proteome</keyword>
<dbReference type="Proteomes" id="UP000053660">
    <property type="component" value="Unassembled WGS sequence"/>
</dbReference>
<accession>A0A0B1TQU8</accession>
<dbReference type="AlphaFoldDB" id="A0A0B1TQU8"/>